<evidence type="ECO:0000313" key="2">
    <source>
        <dbReference type="EMBL" id="KAF2713960.1"/>
    </source>
</evidence>
<gene>
    <name evidence="2" type="ORF">K504DRAFT_151708</name>
</gene>
<proteinExistence type="predicted"/>
<keyword evidence="1" id="KW-0812">Transmembrane</keyword>
<dbReference type="EMBL" id="MU005765">
    <property type="protein sequence ID" value="KAF2713960.1"/>
    <property type="molecule type" value="Genomic_DNA"/>
</dbReference>
<dbReference type="AlphaFoldDB" id="A0A6G1KMC7"/>
<keyword evidence="1" id="KW-1133">Transmembrane helix</keyword>
<reference evidence="2" key="1">
    <citation type="journal article" date="2020" name="Stud. Mycol.">
        <title>101 Dothideomycetes genomes: a test case for predicting lifestyles and emergence of pathogens.</title>
        <authorList>
            <person name="Haridas S."/>
            <person name="Albert R."/>
            <person name="Binder M."/>
            <person name="Bloem J."/>
            <person name="Labutti K."/>
            <person name="Salamov A."/>
            <person name="Andreopoulos B."/>
            <person name="Baker S."/>
            <person name="Barry K."/>
            <person name="Bills G."/>
            <person name="Bluhm B."/>
            <person name="Cannon C."/>
            <person name="Castanera R."/>
            <person name="Culley D."/>
            <person name="Daum C."/>
            <person name="Ezra D."/>
            <person name="Gonzalez J."/>
            <person name="Henrissat B."/>
            <person name="Kuo A."/>
            <person name="Liang C."/>
            <person name="Lipzen A."/>
            <person name="Lutzoni F."/>
            <person name="Magnuson J."/>
            <person name="Mondo S."/>
            <person name="Nolan M."/>
            <person name="Ohm R."/>
            <person name="Pangilinan J."/>
            <person name="Park H.-J."/>
            <person name="Ramirez L."/>
            <person name="Alfaro M."/>
            <person name="Sun H."/>
            <person name="Tritt A."/>
            <person name="Yoshinaga Y."/>
            <person name="Zwiers L.-H."/>
            <person name="Turgeon B."/>
            <person name="Goodwin S."/>
            <person name="Spatafora J."/>
            <person name="Crous P."/>
            <person name="Grigoriev I."/>
        </authorList>
    </citation>
    <scope>NUCLEOTIDE SEQUENCE</scope>
    <source>
        <strain evidence="2">CBS 279.74</strain>
    </source>
</reference>
<keyword evidence="3" id="KW-1185">Reference proteome</keyword>
<sequence>MIPLYEAADVSIILPPTPFGGVPIDIIYIMYVHVRIMRVRERERGRERERVAGSLAAAAVIPSPIRIPGRPPVLPCPALPCPASSDEPTSYIHT</sequence>
<feature type="transmembrane region" description="Helical" evidence="1">
    <location>
        <begin position="12"/>
        <end position="34"/>
    </location>
</feature>
<evidence type="ECO:0000313" key="3">
    <source>
        <dbReference type="Proteomes" id="UP000799428"/>
    </source>
</evidence>
<organism evidence="2 3">
    <name type="scientific">Pleomassaria siparia CBS 279.74</name>
    <dbReference type="NCBI Taxonomy" id="1314801"/>
    <lineage>
        <taxon>Eukaryota</taxon>
        <taxon>Fungi</taxon>
        <taxon>Dikarya</taxon>
        <taxon>Ascomycota</taxon>
        <taxon>Pezizomycotina</taxon>
        <taxon>Dothideomycetes</taxon>
        <taxon>Pleosporomycetidae</taxon>
        <taxon>Pleosporales</taxon>
        <taxon>Pleomassariaceae</taxon>
        <taxon>Pleomassaria</taxon>
    </lineage>
</organism>
<keyword evidence="1" id="KW-0472">Membrane</keyword>
<protein>
    <submittedName>
        <fullName evidence="2">Uncharacterized protein</fullName>
    </submittedName>
</protein>
<dbReference type="Proteomes" id="UP000799428">
    <property type="component" value="Unassembled WGS sequence"/>
</dbReference>
<evidence type="ECO:0000256" key="1">
    <source>
        <dbReference type="SAM" id="Phobius"/>
    </source>
</evidence>
<name>A0A6G1KMC7_9PLEO</name>
<accession>A0A6G1KMC7</accession>